<accession>A0A8J6LDQ6</accession>
<dbReference type="PROSITE" id="PS50994">
    <property type="entry name" value="INTEGRASE"/>
    <property type="match status" value="1"/>
</dbReference>
<protein>
    <recommendedName>
        <fullName evidence="11">Retrovirus-related Pol polyprotein from transposon TNT 1-94</fullName>
    </recommendedName>
</protein>
<evidence type="ECO:0000256" key="3">
    <source>
        <dbReference type="ARBA" id="ARBA00022750"/>
    </source>
</evidence>
<organism evidence="9 10">
    <name type="scientific">Tenebrio molitor</name>
    <name type="common">Yellow mealworm beetle</name>
    <dbReference type="NCBI Taxonomy" id="7067"/>
    <lineage>
        <taxon>Eukaryota</taxon>
        <taxon>Metazoa</taxon>
        <taxon>Ecdysozoa</taxon>
        <taxon>Arthropoda</taxon>
        <taxon>Hexapoda</taxon>
        <taxon>Insecta</taxon>
        <taxon>Pterygota</taxon>
        <taxon>Neoptera</taxon>
        <taxon>Endopterygota</taxon>
        <taxon>Coleoptera</taxon>
        <taxon>Polyphaga</taxon>
        <taxon>Cucujiformia</taxon>
        <taxon>Tenebrionidae</taxon>
        <taxon>Tenebrio</taxon>
    </lineage>
</organism>
<dbReference type="PROSITE" id="PS50158">
    <property type="entry name" value="ZF_CCHC"/>
    <property type="match status" value="1"/>
</dbReference>
<dbReference type="GO" id="GO:0015074">
    <property type="term" value="P:DNA integration"/>
    <property type="evidence" value="ECO:0007669"/>
    <property type="project" value="InterPro"/>
</dbReference>
<dbReference type="InterPro" id="IPR039537">
    <property type="entry name" value="Retrotran_Ty1/copia-like"/>
</dbReference>
<dbReference type="InterPro" id="IPR001878">
    <property type="entry name" value="Znf_CCHC"/>
</dbReference>
<keyword evidence="10" id="KW-1185">Reference proteome</keyword>
<keyword evidence="5" id="KW-0862">Zinc</keyword>
<evidence type="ECO:0000256" key="1">
    <source>
        <dbReference type="ARBA" id="ARBA00022670"/>
    </source>
</evidence>
<dbReference type="GO" id="GO:0071897">
    <property type="term" value="P:DNA biosynthetic process"/>
    <property type="evidence" value="ECO:0007669"/>
    <property type="project" value="UniProtKB-ARBA"/>
</dbReference>
<dbReference type="Pfam" id="PF22936">
    <property type="entry name" value="Pol_BBD"/>
    <property type="match status" value="1"/>
</dbReference>
<evidence type="ECO:0000256" key="6">
    <source>
        <dbReference type="SAM" id="MobiDB-lite"/>
    </source>
</evidence>
<feature type="domain" description="CCHC-type" evidence="7">
    <location>
        <begin position="28"/>
        <end position="43"/>
    </location>
</feature>
<dbReference type="InterPro" id="IPR013103">
    <property type="entry name" value="RVT_2"/>
</dbReference>
<dbReference type="GO" id="GO:0003676">
    <property type="term" value="F:nucleic acid binding"/>
    <property type="evidence" value="ECO:0007669"/>
    <property type="project" value="InterPro"/>
</dbReference>
<dbReference type="InterPro" id="IPR043502">
    <property type="entry name" value="DNA/RNA_pol_sf"/>
</dbReference>
<feature type="domain" description="Integrase catalytic" evidence="8">
    <location>
        <begin position="248"/>
        <end position="422"/>
    </location>
</feature>
<reference evidence="9" key="2">
    <citation type="submission" date="2021-08" db="EMBL/GenBank/DDBJ databases">
        <authorList>
            <person name="Eriksson T."/>
        </authorList>
    </citation>
    <scope>NUCLEOTIDE SEQUENCE</scope>
    <source>
        <strain evidence="9">Stoneville</strain>
        <tissue evidence="9">Whole head</tissue>
    </source>
</reference>
<keyword evidence="5" id="KW-0863">Zinc-finger</keyword>
<dbReference type="Proteomes" id="UP000719412">
    <property type="component" value="Unassembled WGS sequence"/>
</dbReference>
<dbReference type="PANTHER" id="PTHR42648:SF28">
    <property type="entry name" value="TRANSPOSON-ENCODED PROTEIN WITH RIBONUCLEASE H-LIKE AND RETROVIRUS ZINC FINGER-LIKE DOMAINS"/>
    <property type="match status" value="1"/>
</dbReference>
<evidence type="ECO:0008006" key="11">
    <source>
        <dbReference type="Google" id="ProtNLM"/>
    </source>
</evidence>
<dbReference type="GO" id="GO:0006508">
    <property type="term" value="P:proteolysis"/>
    <property type="evidence" value="ECO:0007669"/>
    <property type="project" value="UniProtKB-KW"/>
</dbReference>
<comment type="caution">
    <text evidence="9">The sequence shown here is derived from an EMBL/GenBank/DDBJ whole genome shotgun (WGS) entry which is preliminary data.</text>
</comment>
<evidence type="ECO:0000256" key="5">
    <source>
        <dbReference type="PROSITE-ProRule" id="PRU00047"/>
    </source>
</evidence>
<dbReference type="InterPro" id="IPR057670">
    <property type="entry name" value="SH3_retrovirus"/>
</dbReference>
<dbReference type="CDD" id="cd09272">
    <property type="entry name" value="RNase_HI_RT_Ty1"/>
    <property type="match status" value="1"/>
</dbReference>
<dbReference type="InterPro" id="IPR036875">
    <property type="entry name" value="Znf_CCHC_sf"/>
</dbReference>
<dbReference type="SUPFAM" id="SSF56672">
    <property type="entry name" value="DNA/RNA polymerases"/>
    <property type="match status" value="1"/>
</dbReference>
<dbReference type="InterPro" id="IPR036397">
    <property type="entry name" value="RNaseH_sf"/>
</dbReference>
<dbReference type="SMART" id="SM00343">
    <property type="entry name" value="ZnF_C2HC"/>
    <property type="match status" value="1"/>
</dbReference>
<dbReference type="SUPFAM" id="SSF57756">
    <property type="entry name" value="Retrovirus zinc finger-like domains"/>
    <property type="match status" value="1"/>
</dbReference>
<evidence type="ECO:0000313" key="9">
    <source>
        <dbReference type="EMBL" id="KAH0816487.1"/>
    </source>
</evidence>
<dbReference type="GO" id="GO:0042575">
    <property type="term" value="C:DNA polymerase complex"/>
    <property type="evidence" value="ECO:0007669"/>
    <property type="project" value="UniProtKB-ARBA"/>
</dbReference>
<sequence>MFISKNPGRPNQPKKSENSKTQRFKFACHTCGKIGHMAKDCRSKLFKPKNPKTKPTESTRKAEIVMKLHVEHNKRWCLDSGASSHTSMCSEKAKFQEMKTPKVQTLNLANSCSTKIVGSGTVQLSVEENLTVYVPDLRSNLLSVAKMTEHGFEVIFRRNEAIVTNPDTGENVIVARRDKDMYYIDELSEESRVSQISTSMSLQEWHERFGHLNEKDLKNIIRKQKVDGIDIKADEALPVCETCVKGKQTRKPFTKSVSQLLELVHTDVCGPMRVNSLAGSRYFVTFIDDKSRWCEVYFMKKKSEIIEKFKEYKSLAEKKTERKIKTVRSDNGTEYTSHYLKDFLKQEGIRHELTVEHTPQQNGVAERKNRSLVETARCLMIQSGLSASFWAEAILTANHIRNRCPSRSLGGEIPFKMWTRRTPIVSYFRKFGTTAFALDKTPGKGKFHSRSKKCIFIGYSVQSKAYRLWDPEARKVIRSRDVTFIGRNQAENDFTDFIDEEIFKKNPENVIEFNVPETQKEDKETETCDLEEDGETLVEEENGEEIPVIMKRGLGRPKKVLTGKRGRPRKLFNMIEVNEQEVEPEEEEEENHENEELHDVAGLIEFGDPQTVSEALSSPEAADWKKAMNAEYEALKRNQTWIIVDRPQGKKTVESRWVLRTKFKKGGSVDRRKARLVAKGFTQKPGLDFNEMFAPVARLGSIRHQLDFTSAYLNGEIEEEVFMEVPSEFYDILNEKESRKFRGNKVCLIRKALYGLKQSGRQSYKKLDEKLKQQKLKPLNSDPCVSINKEDGNIVIVVIYVDDLMVASDNPRKLQRLKSELSKSFEMKDLGPLSFCLGMSRNKQLPCHNQSVTTPINPNEKLSKEMCPKTEEEKKAVEMLPYQSLVGSLMYLAVSTRPDIAHANTENLGLMFKKSGQELVGYADADWGASIDDRRSYTGYVFNFANAAPLTEAEYMALSESTKEAIHLRRFLSEVLDQPSTTIIFNDNQGAGQLSKNHVFHNQPGSGESELGYETAIFFDGRTFRETRRIGSCGSRSDEAEAWVNKTTSVPITPRGPVNLIARGRETGQMQPVRKEVGGAPRTVQHAEAVLDVFEEDGTRSV</sequence>
<proteinExistence type="predicted"/>
<keyword evidence="3" id="KW-0064">Aspartyl protease</keyword>
<name>A0A8J6LDQ6_TENMO</name>
<dbReference type="Pfam" id="PF07727">
    <property type="entry name" value="RVT_2"/>
    <property type="match status" value="1"/>
</dbReference>
<evidence type="ECO:0000259" key="7">
    <source>
        <dbReference type="PROSITE" id="PS50158"/>
    </source>
</evidence>
<dbReference type="InterPro" id="IPR054722">
    <property type="entry name" value="PolX-like_BBD"/>
</dbReference>
<dbReference type="Pfam" id="PF00665">
    <property type="entry name" value="rve"/>
    <property type="match status" value="1"/>
</dbReference>
<dbReference type="Pfam" id="PF00098">
    <property type="entry name" value="zf-CCHC"/>
    <property type="match status" value="1"/>
</dbReference>
<feature type="compositionally biased region" description="Acidic residues" evidence="6">
    <location>
        <begin position="527"/>
        <end position="538"/>
    </location>
</feature>
<dbReference type="Gene3D" id="4.10.60.10">
    <property type="entry name" value="Zinc finger, CCHC-type"/>
    <property type="match status" value="1"/>
</dbReference>
<keyword evidence="2" id="KW-0479">Metal-binding</keyword>
<feature type="region of interest" description="Disordered" evidence="6">
    <location>
        <begin position="517"/>
        <end position="538"/>
    </location>
</feature>
<evidence type="ECO:0000259" key="8">
    <source>
        <dbReference type="PROSITE" id="PS50994"/>
    </source>
</evidence>
<dbReference type="EMBL" id="JABDTM020021454">
    <property type="protein sequence ID" value="KAH0816487.1"/>
    <property type="molecule type" value="Genomic_DNA"/>
</dbReference>
<dbReference type="AlphaFoldDB" id="A0A8J6LDQ6"/>
<dbReference type="Pfam" id="PF25597">
    <property type="entry name" value="SH3_retrovirus"/>
    <property type="match status" value="1"/>
</dbReference>
<reference evidence="9" key="1">
    <citation type="journal article" date="2020" name="J Insects Food Feed">
        <title>The yellow mealworm (Tenebrio molitor) genome: a resource for the emerging insects as food and feed industry.</title>
        <authorList>
            <person name="Eriksson T."/>
            <person name="Andere A."/>
            <person name="Kelstrup H."/>
            <person name="Emery V."/>
            <person name="Picard C."/>
        </authorList>
    </citation>
    <scope>NUCLEOTIDE SEQUENCE</scope>
    <source>
        <strain evidence="9">Stoneville</strain>
        <tissue evidence="9">Whole head</tissue>
    </source>
</reference>
<evidence type="ECO:0000313" key="10">
    <source>
        <dbReference type="Proteomes" id="UP000719412"/>
    </source>
</evidence>
<dbReference type="InterPro" id="IPR025724">
    <property type="entry name" value="GAG-pre-integrase_dom"/>
</dbReference>
<dbReference type="InterPro" id="IPR001584">
    <property type="entry name" value="Integrase_cat-core"/>
</dbReference>
<dbReference type="Pfam" id="PF13976">
    <property type="entry name" value="gag_pre-integrs"/>
    <property type="match status" value="1"/>
</dbReference>
<dbReference type="SUPFAM" id="SSF53098">
    <property type="entry name" value="Ribonuclease H-like"/>
    <property type="match status" value="1"/>
</dbReference>
<evidence type="ECO:0000256" key="4">
    <source>
        <dbReference type="ARBA" id="ARBA00022801"/>
    </source>
</evidence>
<keyword evidence="4" id="KW-0378">Hydrolase</keyword>
<dbReference type="InterPro" id="IPR012337">
    <property type="entry name" value="RNaseH-like_sf"/>
</dbReference>
<dbReference type="PANTHER" id="PTHR42648">
    <property type="entry name" value="TRANSPOSASE, PUTATIVE-RELATED"/>
    <property type="match status" value="1"/>
</dbReference>
<dbReference type="GO" id="GO:0004190">
    <property type="term" value="F:aspartic-type endopeptidase activity"/>
    <property type="evidence" value="ECO:0007669"/>
    <property type="project" value="UniProtKB-KW"/>
</dbReference>
<dbReference type="Gene3D" id="3.30.420.10">
    <property type="entry name" value="Ribonuclease H-like superfamily/Ribonuclease H"/>
    <property type="match status" value="1"/>
</dbReference>
<dbReference type="GO" id="GO:0008270">
    <property type="term" value="F:zinc ion binding"/>
    <property type="evidence" value="ECO:0007669"/>
    <property type="project" value="UniProtKB-KW"/>
</dbReference>
<evidence type="ECO:0000256" key="2">
    <source>
        <dbReference type="ARBA" id="ARBA00022723"/>
    </source>
</evidence>
<feature type="region of interest" description="Disordered" evidence="6">
    <location>
        <begin position="1"/>
        <end position="21"/>
    </location>
</feature>
<gene>
    <name evidence="9" type="ORF">GEV33_006305</name>
</gene>
<keyword evidence="1" id="KW-0645">Protease</keyword>